<accession>A0AAE8B2I1</accession>
<gene>
    <name evidence="1" type="ORF">bas03_0067</name>
</gene>
<sequence>MSNGIIIKSGDRILIEARRNVVELETENDYAFMTPEQALELAAALVSAANEANNQLGSAQA</sequence>
<dbReference type="Proteomes" id="UP000828115">
    <property type="component" value="Segment"/>
</dbReference>
<proteinExistence type="predicted"/>
<keyword evidence="2" id="KW-1185">Reference proteome</keyword>
<protein>
    <submittedName>
        <fullName evidence="1">Uncharacterized protein</fullName>
    </submittedName>
</protein>
<dbReference type="EMBL" id="MZ501087">
    <property type="protein sequence ID" value="QXV81894.1"/>
    <property type="molecule type" value="Genomic_DNA"/>
</dbReference>
<organism evidence="1 2">
    <name type="scientific">Escherichia phage JulesPiccard</name>
    <dbReference type="NCBI Taxonomy" id="2851956"/>
    <lineage>
        <taxon>Viruses</taxon>
        <taxon>Duplodnaviria</taxon>
        <taxon>Heunggongvirae</taxon>
        <taxon>Uroviricota</taxon>
        <taxon>Caudoviricetes</taxon>
        <taxon>Drexlerviridae</taxon>
        <taxon>Braunvirinae</taxon>
        <taxon>Julespiccardvirus</taxon>
        <taxon>Julespiccardvirus julespiccard</taxon>
    </lineage>
</organism>
<evidence type="ECO:0000313" key="2">
    <source>
        <dbReference type="Proteomes" id="UP000828115"/>
    </source>
</evidence>
<name>A0AAE8B2I1_9CAUD</name>
<reference evidence="1" key="1">
    <citation type="journal article" date="2021" name="PLoS Biol.">
        <title>Systematic exploration of Escherichia coli phage-host interactions with the BASEL phage collection.</title>
        <authorList>
            <person name="Maffei E."/>
            <person name="Shaidullina A."/>
            <person name="Burkolter M."/>
            <person name="Heyer Y."/>
            <person name="Estermann F."/>
            <person name="Druelle V."/>
            <person name="Sauer P."/>
            <person name="Willi L."/>
            <person name="Michaelis S."/>
            <person name="Hilbi H."/>
            <person name="Thaler D.S."/>
            <person name="Harms A."/>
        </authorList>
    </citation>
    <scope>NUCLEOTIDE SEQUENCE</scope>
    <source>
        <strain evidence="1">Bas03</strain>
    </source>
</reference>
<evidence type="ECO:0000313" key="1">
    <source>
        <dbReference type="EMBL" id="QXV81894.1"/>
    </source>
</evidence>